<dbReference type="Proteomes" id="UP001361239">
    <property type="component" value="Unassembled WGS sequence"/>
</dbReference>
<keyword evidence="1" id="KW-0732">Signal</keyword>
<evidence type="ECO:0000313" key="3">
    <source>
        <dbReference type="Proteomes" id="UP001361239"/>
    </source>
</evidence>
<protein>
    <submittedName>
        <fullName evidence="2">DUF3060 domain-containing protein</fullName>
    </submittedName>
</protein>
<feature type="chain" id="PRO_5045294221" evidence="1">
    <location>
        <begin position="22"/>
        <end position="112"/>
    </location>
</feature>
<name>A0ABU8RYF3_9SPHN</name>
<dbReference type="Pfam" id="PF11259">
    <property type="entry name" value="DUF3060"/>
    <property type="match status" value="1"/>
</dbReference>
<evidence type="ECO:0000256" key="1">
    <source>
        <dbReference type="SAM" id="SignalP"/>
    </source>
</evidence>
<dbReference type="InterPro" id="IPR021417">
    <property type="entry name" value="DUF3060"/>
</dbReference>
<reference evidence="2 3" key="1">
    <citation type="submission" date="2024-03" db="EMBL/GenBank/DDBJ databases">
        <authorList>
            <person name="Jo J.-H."/>
        </authorList>
    </citation>
    <scope>NUCLEOTIDE SEQUENCE [LARGE SCALE GENOMIC DNA]</scope>
    <source>
        <strain evidence="2 3">PS1R-30</strain>
    </source>
</reference>
<comment type="caution">
    <text evidence="2">The sequence shown here is derived from an EMBL/GenBank/DDBJ whole genome shotgun (WGS) entry which is preliminary data.</text>
</comment>
<feature type="signal peptide" evidence="1">
    <location>
        <begin position="1"/>
        <end position="21"/>
    </location>
</feature>
<proteinExistence type="predicted"/>
<evidence type="ECO:0000313" key="2">
    <source>
        <dbReference type="EMBL" id="MEJ5978115.1"/>
    </source>
</evidence>
<accession>A0ABU8RYF3</accession>
<organism evidence="2 3">
    <name type="scientific">Novosphingobium anseongense</name>
    <dbReference type="NCBI Taxonomy" id="3133436"/>
    <lineage>
        <taxon>Bacteria</taxon>
        <taxon>Pseudomonadati</taxon>
        <taxon>Pseudomonadota</taxon>
        <taxon>Alphaproteobacteria</taxon>
        <taxon>Sphingomonadales</taxon>
        <taxon>Sphingomonadaceae</taxon>
        <taxon>Novosphingobium</taxon>
    </lineage>
</organism>
<keyword evidence="3" id="KW-1185">Reference proteome</keyword>
<gene>
    <name evidence="2" type="ORF">WG901_15795</name>
</gene>
<sequence>MQCTKFVFVPAVLALASPASAQATFEGAGDQGELDCGGGIATISGASNRMTVTGGCSQLVIEGADNEVRVELASKGVIRIVGASNRVQWTTPDGSKAQLRVSGAGNRISMAR</sequence>
<dbReference type="RefSeq" id="WP_339588055.1">
    <property type="nucleotide sequence ID" value="NZ_JBBHJZ010000003.1"/>
</dbReference>
<dbReference type="EMBL" id="JBBHJZ010000003">
    <property type="protein sequence ID" value="MEJ5978115.1"/>
    <property type="molecule type" value="Genomic_DNA"/>
</dbReference>